<dbReference type="GO" id="GO:0043022">
    <property type="term" value="F:ribosome binding"/>
    <property type="evidence" value="ECO:0007669"/>
    <property type="project" value="TreeGrafter"/>
</dbReference>
<dbReference type="PANTHER" id="PTHR13333:SF5">
    <property type="entry name" value="M-AAA PROTEASE-INTERACTING PROTEIN 1, MITOCHONDRIAL"/>
    <property type="match status" value="1"/>
</dbReference>
<evidence type="ECO:0000313" key="2">
    <source>
        <dbReference type="Proteomes" id="UP000549394"/>
    </source>
</evidence>
<comment type="caution">
    <text evidence="1">The sequence shown here is derived from an EMBL/GenBank/DDBJ whole genome shotgun (WGS) entry which is preliminary data.</text>
</comment>
<dbReference type="AlphaFoldDB" id="A0A7I8VAC9"/>
<organism evidence="1 2">
    <name type="scientific">Dimorphilus gyrociliatus</name>
    <dbReference type="NCBI Taxonomy" id="2664684"/>
    <lineage>
        <taxon>Eukaryota</taxon>
        <taxon>Metazoa</taxon>
        <taxon>Spiralia</taxon>
        <taxon>Lophotrochozoa</taxon>
        <taxon>Annelida</taxon>
        <taxon>Polychaeta</taxon>
        <taxon>Polychaeta incertae sedis</taxon>
        <taxon>Dinophilidae</taxon>
        <taxon>Dimorphilus</taxon>
    </lineage>
</organism>
<dbReference type="EMBL" id="CAJFCJ010000003">
    <property type="protein sequence ID" value="CAD5113270.1"/>
    <property type="molecule type" value="Genomic_DNA"/>
</dbReference>
<name>A0A7I8VAC9_9ANNE</name>
<dbReference type="Proteomes" id="UP000549394">
    <property type="component" value="Unassembled WGS sequence"/>
</dbReference>
<dbReference type="PANTHER" id="PTHR13333">
    <property type="entry name" value="M-AAA PROTEASE-INTERACTING PROTEIN 1, MITOCHONDRIAL"/>
    <property type="match status" value="1"/>
</dbReference>
<evidence type="ECO:0000313" key="1">
    <source>
        <dbReference type="EMBL" id="CAD5113270.1"/>
    </source>
</evidence>
<sequence length="269" mass="31731">MAAHMKRYLFNKLSRILLNVAFDKQSLGSKTSYRINFNQFNPSKYSSLFVNNFQKNSVRKCSTNRNENKRIDLKLMDFEERIWPHPLKVFRNKFFGFLIRGYFDHDFSSQEFLKGAEQAMIVVSNLISSGNFKTLSEKKYTIKSIIPEIQKNYNLLTQSQRHFIAVNAEDIFLQFIYEIGMIFDDATKERYVEITAAFQGLHGLADSQRQSEEDLSFQEYMAESGEKLYVTNYRFIREYTKGKDDVWVINRLNHFSPKEIVSKTGIFDR</sequence>
<dbReference type="GO" id="GO:0032979">
    <property type="term" value="P:protein insertion into mitochondrial inner membrane from matrix"/>
    <property type="evidence" value="ECO:0007669"/>
    <property type="project" value="TreeGrafter"/>
</dbReference>
<dbReference type="GO" id="GO:0005743">
    <property type="term" value="C:mitochondrial inner membrane"/>
    <property type="evidence" value="ECO:0007669"/>
    <property type="project" value="TreeGrafter"/>
</dbReference>
<proteinExistence type="predicted"/>
<accession>A0A7I8VAC9</accession>
<gene>
    <name evidence="1" type="ORF">DGYR_LOCUS2296</name>
</gene>
<protein>
    <submittedName>
        <fullName evidence="1">DgyrCDS2449</fullName>
    </submittedName>
</protein>
<keyword evidence="2" id="KW-1185">Reference proteome</keyword>
<reference evidence="1 2" key="1">
    <citation type="submission" date="2020-08" db="EMBL/GenBank/DDBJ databases">
        <authorList>
            <person name="Hejnol A."/>
        </authorList>
    </citation>
    <scope>NUCLEOTIDE SEQUENCE [LARGE SCALE GENOMIC DNA]</scope>
</reference>
<dbReference type="OrthoDB" id="7249367at2759"/>